<organism evidence="8 9">
    <name type="scientific">Candidatus Xianfuyuplasma coldseepsis</name>
    <dbReference type="NCBI Taxonomy" id="2782163"/>
    <lineage>
        <taxon>Bacteria</taxon>
        <taxon>Bacillati</taxon>
        <taxon>Mycoplasmatota</taxon>
        <taxon>Mollicutes</taxon>
        <taxon>Candidatus Izemoplasmatales</taxon>
        <taxon>Candidatus Izemoplasmataceae</taxon>
        <taxon>Candidatus Xianfuyuplasma</taxon>
    </lineage>
</organism>
<evidence type="ECO:0000256" key="1">
    <source>
        <dbReference type="ARBA" id="ARBA00004141"/>
    </source>
</evidence>
<feature type="transmembrane region" description="Helical" evidence="6">
    <location>
        <begin position="42"/>
        <end position="61"/>
    </location>
</feature>
<dbReference type="InterPro" id="IPR037185">
    <property type="entry name" value="EmrE-like"/>
</dbReference>
<keyword evidence="4 6" id="KW-1133">Transmembrane helix</keyword>
<accession>A0A7L7KTA0</accession>
<feature type="domain" description="EamA" evidence="7">
    <location>
        <begin position="153"/>
        <end position="281"/>
    </location>
</feature>
<dbReference type="SUPFAM" id="SSF103481">
    <property type="entry name" value="Multidrug resistance efflux transporter EmrE"/>
    <property type="match status" value="2"/>
</dbReference>
<dbReference type="Pfam" id="PF00892">
    <property type="entry name" value="EamA"/>
    <property type="match status" value="2"/>
</dbReference>
<dbReference type="AlphaFoldDB" id="A0A7L7KTA0"/>
<proteinExistence type="inferred from homology"/>
<dbReference type="PANTHER" id="PTHR22911">
    <property type="entry name" value="ACYL-MALONYL CONDENSING ENZYME-RELATED"/>
    <property type="match status" value="1"/>
</dbReference>
<feature type="transmembrane region" description="Helical" evidence="6">
    <location>
        <begin position="126"/>
        <end position="144"/>
    </location>
</feature>
<evidence type="ECO:0000313" key="9">
    <source>
        <dbReference type="Proteomes" id="UP000514720"/>
    </source>
</evidence>
<evidence type="ECO:0000256" key="2">
    <source>
        <dbReference type="ARBA" id="ARBA00007362"/>
    </source>
</evidence>
<dbReference type="InterPro" id="IPR000620">
    <property type="entry name" value="EamA_dom"/>
</dbReference>
<keyword evidence="5 6" id="KW-0472">Membrane</keyword>
<evidence type="ECO:0000256" key="4">
    <source>
        <dbReference type="ARBA" id="ARBA00022989"/>
    </source>
</evidence>
<keyword evidence="3 6" id="KW-0812">Transmembrane</keyword>
<gene>
    <name evidence="8" type="ORF">G4Z02_08455</name>
</gene>
<name>A0A7L7KTA0_9MOLU</name>
<evidence type="ECO:0000256" key="5">
    <source>
        <dbReference type="ARBA" id="ARBA00023136"/>
    </source>
</evidence>
<feature type="transmembrane region" description="Helical" evidence="6">
    <location>
        <begin position="264"/>
        <end position="281"/>
    </location>
</feature>
<feature type="transmembrane region" description="Helical" evidence="6">
    <location>
        <begin position="12"/>
        <end position="30"/>
    </location>
</feature>
<keyword evidence="9" id="KW-1185">Reference proteome</keyword>
<evidence type="ECO:0000256" key="3">
    <source>
        <dbReference type="ARBA" id="ARBA00022692"/>
    </source>
</evidence>
<evidence type="ECO:0000259" key="7">
    <source>
        <dbReference type="Pfam" id="PF00892"/>
    </source>
</evidence>
<feature type="transmembrane region" description="Helical" evidence="6">
    <location>
        <begin position="73"/>
        <end position="90"/>
    </location>
</feature>
<dbReference type="GO" id="GO:0016020">
    <property type="term" value="C:membrane"/>
    <property type="evidence" value="ECO:0007669"/>
    <property type="project" value="UniProtKB-SubCell"/>
</dbReference>
<feature type="domain" description="EamA" evidence="7">
    <location>
        <begin position="11"/>
        <end position="142"/>
    </location>
</feature>
<feature type="transmembrane region" description="Helical" evidence="6">
    <location>
        <begin position="150"/>
        <end position="170"/>
    </location>
</feature>
<dbReference type="PANTHER" id="PTHR22911:SF6">
    <property type="entry name" value="SOLUTE CARRIER FAMILY 35 MEMBER G1"/>
    <property type="match status" value="1"/>
</dbReference>
<sequence length="290" mass="32937">MEVNIMTNRTKGIIAIIIASFGFAWMSIFVKLAGDLPVFQKVFFRNIVSMFFALIMITIEKDRLIGKKQHQKLLLLRSVLGTTGMLLFFYSIDQLVAADANMLNKLSSFFLILFSFLFLKEKITKYQLLAIIIAFLGSLFIIKPQFNIQIIPYLTSIAAAMFAGGAYTVLRALGTKEKYYTIVFYFSTFSVLVLTPFVILQYQSMTTMQWIYLMLTGLGATIGQFGTTIAYKFAPASEISIFNYTNVVFVTVFAIPFLGELPDYFSIAGYLIIFIASYFMFRHQNMPKST</sequence>
<feature type="transmembrane region" description="Helical" evidence="6">
    <location>
        <begin position="241"/>
        <end position="258"/>
    </location>
</feature>
<protein>
    <submittedName>
        <fullName evidence="8">DMT family transporter</fullName>
    </submittedName>
</protein>
<feature type="transmembrane region" description="Helical" evidence="6">
    <location>
        <begin position="210"/>
        <end position="234"/>
    </location>
</feature>
<dbReference type="EMBL" id="CP048914">
    <property type="protein sequence ID" value="QMS86041.1"/>
    <property type="molecule type" value="Genomic_DNA"/>
</dbReference>
<feature type="transmembrane region" description="Helical" evidence="6">
    <location>
        <begin position="102"/>
        <end position="119"/>
    </location>
</feature>
<dbReference type="KEGG" id="xcl:G4Z02_08455"/>
<comment type="similarity">
    <text evidence="2">Belongs to the EamA transporter family.</text>
</comment>
<evidence type="ECO:0000313" key="8">
    <source>
        <dbReference type="EMBL" id="QMS86041.1"/>
    </source>
</evidence>
<comment type="subcellular location">
    <subcellularLocation>
        <location evidence="1">Membrane</location>
        <topology evidence="1">Multi-pass membrane protein</topology>
    </subcellularLocation>
</comment>
<evidence type="ECO:0000256" key="6">
    <source>
        <dbReference type="SAM" id="Phobius"/>
    </source>
</evidence>
<reference evidence="8 9" key="1">
    <citation type="submission" date="2020-02" db="EMBL/GenBank/DDBJ databases">
        <authorList>
            <person name="Zheng R.K."/>
            <person name="Sun C.M."/>
        </authorList>
    </citation>
    <scope>NUCLEOTIDE SEQUENCE [LARGE SCALE GENOMIC DNA]</scope>
    <source>
        <strain evidence="9">zrk13</strain>
    </source>
</reference>
<dbReference type="Proteomes" id="UP000514720">
    <property type="component" value="Chromosome"/>
</dbReference>
<feature type="transmembrane region" description="Helical" evidence="6">
    <location>
        <begin position="182"/>
        <end position="204"/>
    </location>
</feature>